<reference evidence="4" key="1">
    <citation type="journal article" date="2019" name="Nat. Commun.">
        <title>Genome-wide association mapping of date palm fruit traits.</title>
        <authorList>
            <person name="Hazzouri K.M."/>
            <person name="Gros-Balthazard M."/>
            <person name="Flowers J.M."/>
            <person name="Copetti D."/>
            <person name="Lemansour A."/>
            <person name="Lebrun M."/>
            <person name="Masmoudi K."/>
            <person name="Ferrand S."/>
            <person name="Dhar M.I."/>
            <person name="Fresquez Z.A."/>
            <person name="Rosas U."/>
            <person name="Zhang J."/>
            <person name="Talag J."/>
            <person name="Lee S."/>
            <person name="Kudrna D."/>
            <person name="Powell R.F."/>
            <person name="Leitch I.J."/>
            <person name="Krueger R.R."/>
            <person name="Wing R.A."/>
            <person name="Amiri K.M.A."/>
            <person name="Purugganan M.D."/>
        </authorList>
    </citation>
    <scope>NUCLEOTIDE SEQUENCE [LARGE SCALE GENOMIC DNA]</scope>
    <source>
        <strain evidence="4">cv. Khalas</strain>
    </source>
</reference>
<organism evidence="4 5">
    <name type="scientific">Phoenix dactylifera</name>
    <name type="common">Date palm</name>
    <dbReference type="NCBI Taxonomy" id="42345"/>
    <lineage>
        <taxon>Eukaryota</taxon>
        <taxon>Viridiplantae</taxon>
        <taxon>Streptophyta</taxon>
        <taxon>Embryophyta</taxon>
        <taxon>Tracheophyta</taxon>
        <taxon>Spermatophyta</taxon>
        <taxon>Magnoliopsida</taxon>
        <taxon>Liliopsida</taxon>
        <taxon>Arecaceae</taxon>
        <taxon>Coryphoideae</taxon>
        <taxon>Phoeniceae</taxon>
        <taxon>Phoenix</taxon>
    </lineage>
</organism>
<name>A0A8B8ZJD5_PHODC</name>
<dbReference type="OrthoDB" id="983479at2759"/>
<keyword evidence="4" id="KW-1185">Reference proteome</keyword>
<dbReference type="AlphaFoldDB" id="A0A8B8ZJD5"/>
<dbReference type="RefSeq" id="XP_038971588.1">
    <property type="nucleotide sequence ID" value="XM_039115660.1"/>
</dbReference>
<dbReference type="Proteomes" id="UP000228380">
    <property type="component" value="Chromosome 18"/>
</dbReference>
<reference evidence="5" key="2">
    <citation type="submission" date="2025-08" db="UniProtKB">
        <authorList>
            <consortium name="RefSeq"/>
        </authorList>
    </citation>
    <scope>IDENTIFICATION</scope>
    <source>
        <tissue evidence="5">Young leaves</tissue>
    </source>
</reference>
<feature type="region of interest" description="Disordered" evidence="3">
    <location>
        <begin position="249"/>
        <end position="275"/>
    </location>
</feature>
<gene>
    <name evidence="5" type="primary">LOC120104460</name>
</gene>
<dbReference type="GO" id="GO:0048205">
    <property type="term" value="P:COPI coating of Golgi vesicle"/>
    <property type="evidence" value="ECO:0007669"/>
    <property type="project" value="TreeGrafter"/>
</dbReference>
<dbReference type="PANTHER" id="PTHR45686:SF4">
    <property type="entry name" value="ADP-RIBOSYLATION FACTOR GTPASE ACTIVATING PROTEIN 3, ISOFORM H"/>
    <property type="match status" value="1"/>
</dbReference>
<evidence type="ECO:0000256" key="1">
    <source>
        <dbReference type="ARBA" id="ARBA00022723"/>
    </source>
</evidence>
<dbReference type="PANTHER" id="PTHR45686">
    <property type="entry name" value="ADP-RIBOSYLATION FACTOR GTPASE ACTIVATING PROTEIN 3, ISOFORM H-RELATED"/>
    <property type="match status" value="1"/>
</dbReference>
<proteinExistence type="predicted"/>
<dbReference type="KEGG" id="pda:120104460"/>
<evidence type="ECO:0000313" key="5">
    <source>
        <dbReference type="RefSeq" id="XP_038971588.1"/>
    </source>
</evidence>
<accession>A0A8B8ZJD5</accession>
<evidence type="ECO:0000256" key="3">
    <source>
        <dbReference type="SAM" id="MobiDB-lite"/>
    </source>
</evidence>
<protein>
    <submittedName>
        <fullName evidence="5">Probable ADP-ribosylation factor GTPase-activating protein AGD8</fullName>
    </submittedName>
</protein>
<keyword evidence="2" id="KW-0862">Zinc</keyword>
<keyword evidence="1" id="KW-0479">Metal-binding</keyword>
<dbReference type="GO" id="GO:0000139">
    <property type="term" value="C:Golgi membrane"/>
    <property type="evidence" value="ECO:0007669"/>
    <property type="project" value="GOC"/>
</dbReference>
<dbReference type="GO" id="GO:0046872">
    <property type="term" value="F:metal ion binding"/>
    <property type="evidence" value="ECO:0007669"/>
    <property type="project" value="UniProtKB-KW"/>
</dbReference>
<evidence type="ECO:0000313" key="4">
    <source>
        <dbReference type="Proteomes" id="UP000228380"/>
    </source>
</evidence>
<dbReference type="GeneID" id="120104460"/>
<evidence type="ECO:0000256" key="2">
    <source>
        <dbReference type="ARBA" id="ARBA00022833"/>
    </source>
</evidence>
<sequence>MNFDGSVPIGGDKVRVAFVIRDQDSRLIATERRRFFEVSALGADLRIAWEKLSYVRQVLEAGCIILAGDSAKLEDLVEVLGRYAFCYSKFCKELAKRFAENSSNLSSPVASQSSHAADGLPNLKPLHTMKDNLYEKQEIVETTRSPKAPIQSPVINPVKRSIGGKKIGSKSGGLHSRKLATKPIESLYNQKPVEPASAVTSMANSMTAFGSSFPSRLEYVESIPSAENILRDAQVIGNVAPPKSTNLLAESGMDNGSSKKSASTTKIKVEESNEARQKFSNAKSISSAKFFGDRNKASDLQRFTASQDISALKDIAGETGKKLTPGASRNAYMMNNALFDGKDCGLCSAQRDIS</sequence>